<dbReference type="Proteomes" id="UP000253529">
    <property type="component" value="Unassembled WGS sequence"/>
</dbReference>
<feature type="signal peptide" evidence="1">
    <location>
        <begin position="1"/>
        <end position="30"/>
    </location>
</feature>
<dbReference type="OrthoDB" id="7627828at2"/>
<feature type="chain" id="PRO_5016786204" description="Nucleoside-specific outer membrane channel protein Tsx" evidence="1">
    <location>
        <begin position="31"/>
        <end position="269"/>
    </location>
</feature>
<dbReference type="EMBL" id="QNRK01000007">
    <property type="protein sequence ID" value="RBP15800.1"/>
    <property type="molecule type" value="Genomic_DNA"/>
</dbReference>
<dbReference type="PROSITE" id="PS51257">
    <property type="entry name" value="PROKAR_LIPOPROTEIN"/>
    <property type="match status" value="1"/>
</dbReference>
<keyword evidence="3" id="KW-1185">Reference proteome</keyword>
<gene>
    <name evidence="2" type="ORF">DFR50_10770</name>
</gene>
<name>A0A366FP15_9HYPH</name>
<dbReference type="AlphaFoldDB" id="A0A366FP15"/>
<organism evidence="2 3">
    <name type="scientific">Roseiarcus fermentans</name>
    <dbReference type="NCBI Taxonomy" id="1473586"/>
    <lineage>
        <taxon>Bacteria</taxon>
        <taxon>Pseudomonadati</taxon>
        <taxon>Pseudomonadota</taxon>
        <taxon>Alphaproteobacteria</taxon>
        <taxon>Hyphomicrobiales</taxon>
        <taxon>Roseiarcaceae</taxon>
        <taxon>Roseiarcus</taxon>
    </lineage>
</organism>
<evidence type="ECO:0000313" key="3">
    <source>
        <dbReference type="Proteomes" id="UP000253529"/>
    </source>
</evidence>
<accession>A0A366FP15</accession>
<proteinExistence type="predicted"/>
<evidence type="ECO:0000313" key="2">
    <source>
        <dbReference type="EMBL" id="RBP15800.1"/>
    </source>
</evidence>
<sequence>MDSFARRAGRFGRMICALAPSVFACSPALAGAWTQPQGQGLMIDALWGWTGDGAPWGGNPAVKQNRADLQTYAEYGLNDTWTVFGQMAIERYALSRPQSSLYVGPDYSELGLRAKFASLGDWVFSGQATLFLPGAYNPASPAQAGNTGGAVEPRMLAGYGFSLGPAPGFFNLESGFRFRSAGPPDEWHTDVTIGLKPAPGFILMLQDFLVVSTAATDRSFPAWRQNVLQASLVMPLWDRWSLQVGYFWTSLAVKTNTERGAALAVWRTF</sequence>
<reference evidence="2 3" key="1">
    <citation type="submission" date="2018-06" db="EMBL/GenBank/DDBJ databases">
        <title>Genomic Encyclopedia of Type Strains, Phase IV (KMG-IV): sequencing the most valuable type-strain genomes for metagenomic binning, comparative biology and taxonomic classification.</title>
        <authorList>
            <person name="Goeker M."/>
        </authorList>
    </citation>
    <scope>NUCLEOTIDE SEQUENCE [LARGE SCALE GENOMIC DNA]</scope>
    <source>
        <strain evidence="2 3">DSM 24875</strain>
    </source>
</reference>
<comment type="caution">
    <text evidence="2">The sequence shown here is derived from an EMBL/GenBank/DDBJ whole genome shotgun (WGS) entry which is preliminary data.</text>
</comment>
<evidence type="ECO:0008006" key="4">
    <source>
        <dbReference type="Google" id="ProtNLM"/>
    </source>
</evidence>
<evidence type="ECO:0000256" key="1">
    <source>
        <dbReference type="SAM" id="SignalP"/>
    </source>
</evidence>
<dbReference type="RefSeq" id="WP_147262679.1">
    <property type="nucleotide sequence ID" value="NZ_QNRK01000007.1"/>
</dbReference>
<protein>
    <recommendedName>
        <fullName evidence="4">Nucleoside-specific outer membrane channel protein Tsx</fullName>
    </recommendedName>
</protein>
<keyword evidence="1" id="KW-0732">Signal</keyword>